<dbReference type="Gene3D" id="2.40.128.110">
    <property type="entry name" value="Lipid/polyisoprenoid-binding, YceI-like"/>
    <property type="match status" value="1"/>
</dbReference>
<dbReference type="KEGG" id="cja:CJA_1321"/>
<proteinExistence type="predicted"/>
<feature type="domain" description="Lipid/polyisoprenoid-binding YceI-like" evidence="1">
    <location>
        <begin position="54"/>
        <end position="218"/>
    </location>
</feature>
<keyword evidence="3" id="KW-1185">Reference proteome</keyword>
<dbReference type="EMBL" id="CP000934">
    <property type="protein sequence ID" value="ACE84684.1"/>
    <property type="molecule type" value="Genomic_DNA"/>
</dbReference>
<accession>B3PCV8</accession>
<dbReference type="AlphaFoldDB" id="B3PCV8"/>
<dbReference type="eggNOG" id="COG2353">
    <property type="taxonomic scope" value="Bacteria"/>
</dbReference>
<dbReference type="Proteomes" id="UP000001036">
    <property type="component" value="Chromosome"/>
</dbReference>
<gene>
    <name evidence="2" type="primary">ycel4</name>
    <name evidence="2" type="ordered locus">CJA_1321</name>
</gene>
<evidence type="ECO:0000313" key="2">
    <source>
        <dbReference type="EMBL" id="ACE84684.1"/>
    </source>
</evidence>
<dbReference type="InterPro" id="IPR036761">
    <property type="entry name" value="TTHA0802/YceI-like_sf"/>
</dbReference>
<dbReference type="STRING" id="498211.CJA_1321"/>
<sequence>MAAYRFAALRLKRMLCLGGASFFCWLLLSSLLSGCGYLIQPRVTTGMVNLEKGSYQLDVSHTSVLFKVGHMNLSTFVGRFNQSDAQLEFDPEHIAAAKLKAWVDINSIDVNNAELEAQLRDSSWFDATRYPQALFTTTRVQVIDANSADFTGELTLRGITQPVVLHVTFNGGGYSLLSGGYVLGFNARARIQRSRFGMNYLVPAVGDWVDIEIYAEFKQQ</sequence>
<protein>
    <submittedName>
        <fullName evidence="2">YceI-like protein, yceI4</fullName>
    </submittedName>
</protein>
<dbReference type="PANTHER" id="PTHR34406">
    <property type="entry name" value="PROTEIN YCEI"/>
    <property type="match status" value="1"/>
</dbReference>
<dbReference type="Pfam" id="PF04264">
    <property type="entry name" value="YceI"/>
    <property type="match status" value="1"/>
</dbReference>
<dbReference type="InterPro" id="IPR007372">
    <property type="entry name" value="Lipid/polyisoprenoid-bd_YceI"/>
</dbReference>
<evidence type="ECO:0000259" key="1">
    <source>
        <dbReference type="SMART" id="SM00867"/>
    </source>
</evidence>
<reference evidence="2 3" key="1">
    <citation type="journal article" date="2008" name="J. Bacteriol.">
        <title>Insights into plant cell wall degradation from the genome sequence of the soil bacterium Cellvibrio japonicus.</title>
        <authorList>
            <person name="Deboy R.T."/>
            <person name="Mongodin E.F."/>
            <person name="Fouts D.E."/>
            <person name="Tailford L.E."/>
            <person name="Khouri H."/>
            <person name="Emerson J.B."/>
            <person name="Mohamoud Y."/>
            <person name="Watkins K."/>
            <person name="Henrissat B."/>
            <person name="Gilbert H.J."/>
            <person name="Nelson K.E."/>
        </authorList>
    </citation>
    <scope>NUCLEOTIDE SEQUENCE [LARGE SCALE GENOMIC DNA]</scope>
    <source>
        <strain evidence="2 3">Ueda107</strain>
    </source>
</reference>
<dbReference type="SMART" id="SM00867">
    <property type="entry name" value="YceI"/>
    <property type="match status" value="1"/>
</dbReference>
<dbReference type="PROSITE" id="PS51257">
    <property type="entry name" value="PROKAR_LIPOPROTEIN"/>
    <property type="match status" value="1"/>
</dbReference>
<dbReference type="HOGENOM" id="CLU_071003_1_1_6"/>
<organism evidence="2 3">
    <name type="scientific">Cellvibrio japonicus (strain Ueda107)</name>
    <name type="common">Pseudomonas fluorescens subsp. cellulosa</name>
    <dbReference type="NCBI Taxonomy" id="498211"/>
    <lineage>
        <taxon>Bacteria</taxon>
        <taxon>Pseudomonadati</taxon>
        <taxon>Pseudomonadota</taxon>
        <taxon>Gammaproteobacteria</taxon>
        <taxon>Cellvibrionales</taxon>
        <taxon>Cellvibrionaceae</taxon>
        <taxon>Cellvibrio</taxon>
    </lineage>
</organism>
<dbReference type="SUPFAM" id="SSF101874">
    <property type="entry name" value="YceI-like"/>
    <property type="match status" value="1"/>
</dbReference>
<name>B3PCV8_CELJU</name>
<evidence type="ECO:0000313" key="3">
    <source>
        <dbReference type="Proteomes" id="UP000001036"/>
    </source>
</evidence>
<dbReference type="PANTHER" id="PTHR34406:SF1">
    <property type="entry name" value="PROTEIN YCEI"/>
    <property type="match status" value="1"/>
</dbReference>